<comment type="catalytic activity">
    <reaction evidence="4">
        <text>4-(hydroxymethyl)benzenesulfonate + NAD(+) = 4-formylbenzenesulfonate + NADH + H(+)</text>
        <dbReference type="Rhea" id="RHEA:24412"/>
        <dbReference type="ChEBI" id="CHEBI:11944"/>
        <dbReference type="ChEBI" id="CHEBI:11987"/>
        <dbReference type="ChEBI" id="CHEBI:15378"/>
        <dbReference type="ChEBI" id="CHEBI:57540"/>
        <dbReference type="ChEBI" id="CHEBI:57945"/>
        <dbReference type="EC" id="1.1.1.257"/>
    </reaction>
</comment>
<dbReference type="InterPro" id="IPR016160">
    <property type="entry name" value="Ald_DH_CS_CYS"/>
</dbReference>
<dbReference type="RefSeq" id="WP_122238868.1">
    <property type="nucleotide sequence ID" value="NZ_RDQM01000012.1"/>
</dbReference>
<name>A0A3M6Q1E4_9BURK</name>
<dbReference type="AlphaFoldDB" id="A0A3M6Q1E4"/>
<feature type="domain" description="Aldehyde dehydrogenase" evidence="10">
    <location>
        <begin position="30"/>
        <end position="490"/>
    </location>
</feature>
<evidence type="ECO:0000313" key="11">
    <source>
        <dbReference type="EMBL" id="RMW96281.1"/>
    </source>
</evidence>
<dbReference type="InterPro" id="IPR016162">
    <property type="entry name" value="Ald_DH_N"/>
</dbReference>
<dbReference type="FunFam" id="3.40.605.10:FF:000007">
    <property type="entry name" value="NAD/NADP-dependent betaine aldehyde dehydrogenase"/>
    <property type="match status" value="1"/>
</dbReference>
<evidence type="ECO:0000256" key="7">
    <source>
        <dbReference type="ARBA" id="ARBA00079883"/>
    </source>
</evidence>
<dbReference type="InterPro" id="IPR029510">
    <property type="entry name" value="Ald_DH_CS_GLU"/>
</dbReference>
<dbReference type="FunFam" id="3.40.309.10:FF:000012">
    <property type="entry name" value="Betaine aldehyde dehydrogenase"/>
    <property type="match status" value="1"/>
</dbReference>
<organism evidence="11 12">
    <name type="scientific">Allofranklinella schreckenbergeri</name>
    <dbReference type="NCBI Taxonomy" id="1076744"/>
    <lineage>
        <taxon>Bacteria</taxon>
        <taxon>Pseudomonadati</taxon>
        <taxon>Pseudomonadota</taxon>
        <taxon>Betaproteobacteria</taxon>
        <taxon>Burkholderiales</taxon>
        <taxon>Comamonadaceae</taxon>
        <taxon>Allofranklinella</taxon>
    </lineage>
</organism>
<dbReference type="InterPro" id="IPR016163">
    <property type="entry name" value="Ald_DH_C"/>
</dbReference>
<dbReference type="SUPFAM" id="SSF53720">
    <property type="entry name" value="ALDH-like"/>
    <property type="match status" value="1"/>
</dbReference>
<evidence type="ECO:0000259" key="10">
    <source>
        <dbReference type="Pfam" id="PF00171"/>
    </source>
</evidence>
<evidence type="ECO:0000313" key="12">
    <source>
        <dbReference type="Proteomes" id="UP000267521"/>
    </source>
</evidence>
<comment type="caution">
    <text evidence="11">The sequence shown here is derived from an EMBL/GenBank/DDBJ whole genome shotgun (WGS) entry which is preliminary data.</text>
</comment>
<dbReference type="EC" id="1.1.1.257" evidence="6"/>
<evidence type="ECO:0000256" key="4">
    <source>
        <dbReference type="ARBA" id="ARBA00051407"/>
    </source>
</evidence>
<evidence type="ECO:0000256" key="2">
    <source>
        <dbReference type="ARBA" id="ARBA00011738"/>
    </source>
</evidence>
<evidence type="ECO:0000256" key="1">
    <source>
        <dbReference type="ARBA" id="ARBA00009986"/>
    </source>
</evidence>
<dbReference type="InterPro" id="IPR015590">
    <property type="entry name" value="Aldehyde_DH_dom"/>
</dbReference>
<dbReference type="PROSITE" id="PS00687">
    <property type="entry name" value="ALDEHYDE_DEHYDR_GLU"/>
    <property type="match status" value="1"/>
</dbReference>
<feature type="active site" evidence="8">
    <location>
        <position position="267"/>
    </location>
</feature>
<sequence>MAQVELLAAVQAFLARTHGSFIEGKAVATARTLPVYNPATGDVIAMAGDGDADVVDAAVRSAHTAWRDGRWSGLRPAERERILLAFAALVQAHAEELAQLETINQGKSINLSRMLDVAATVEFMRYMAGWATKLHGESLDLSIPIPPGMRYTGYTRREPVGVVAGIVPWNFPMMIAAWKVMPALAAGCSVVIKPSPETPLSALRLAELALEAGVPPGVFNVVTGGGETGQALVSHPLVAKVSFTGSTQTGRRVGHAALEHMARFTLELGGKNPMLVFADADIEQAVQGVMLGGLLNQGQVCAAASRIYVHASRHDDFVNALAAAVSTLTLGPGLDPGAQVNPVVSRRQQQSIESYIASARQEGAQLAAGGQPVGGAGFFVQPTVLSGVSQAMTVAREEIFGPVLSVLRFDDDEEALRLANDSQYGLGASLWTRDINRAMSLIPRVEAGTVWVNTHVLLDPSMPFGGYKQSGMGREFGRHAVEGCTEIKSVCIAHPASGAAAP</sequence>
<dbReference type="Gene3D" id="3.40.309.10">
    <property type="entry name" value="Aldehyde Dehydrogenase, Chain A, domain 2"/>
    <property type="match status" value="1"/>
</dbReference>
<evidence type="ECO:0000256" key="5">
    <source>
        <dbReference type="ARBA" id="ARBA00056807"/>
    </source>
</evidence>
<evidence type="ECO:0000256" key="9">
    <source>
        <dbReference type="RuleBase" id="RU003345"/>
    </source>
</evidence>
<gene>
    <name evidence="11" type="ORF">EBQ26_09690</name>
</gene>
<evidence type="ECO:0000256" key="3">
    <source>
        <dbReference type="ARBA" id="ARBA00023002"/>
    </source>
</evidence>
<dbReference type="Proteomes" id="UP000267521">
    <property type="component" value="Unassembled WGS sequence"/>
</dbReference>
<comment type="similarity">
    <text evidence="1 9">Belongs to the aldehyde dehydrogenase family.</text>
</comment>
<dbReference type="GO" id="GO:0018462">
    <property type="term" value="F:4-(hydroxymethyl)benzenesulfonate dehydrogenase activity"/>
    <property type="evidence" value="ECO:0007669"/>
    <property type="project" value="UniProtKB-EC"/>
</dbReference>
<protein>
    <recommendedName>
        <fullName evidence="6">4-(hydroxymethyl)benzenesulfonate dehydrogenase</fullName>
        <ecNumber evidence="6">1.1.1.257</ecNumber>
    </recommendedName>
    <alternativeName>
        <fullName evidence="7">Toluenesulfonate aldehyde dehydrogenase TsaD</fullName>
    </alternativeName>
</protein>
<dbReference type="InterPro" id="IPR016161">
    <property type="entry name" value="Ald_DH/histidinol_DH"/>
</dbReference>
<accession>A0A3M6Q1E4</accession>
<keyword evidence="3 9" id="KW-0560">Oxidoreductase</keyword>
<dbReference type="Gene3D" id="3.40.605.10">
    <property type="entry name" value="Aldehyde Dehydrogenase, Chain A, domain 1"/>
    <property type="match status" value="1"/>
</dbReference>
<dbReference type="Pfam" id="PF00171">
    <property type="entry name" value="Aldedh"/>
    <property type="match status" value="1"/>
</dbReference>
<comment type="subunit">
    <text evidence="2">Homodimer.</text>
</comment>
<reference evidence="11 12" key="1">
    <citation type="submission" date="2018-10" db="EMBL/GenBank/DDBJ databases">
        <title>Comamonadaceae CDC group NO-1 genome sequencing and assembly.</title>
        <authorList>
            <person name="Bernier A.-M."/>
            <person name="Bernard K."/>
        </authorList>
    </citation>
    <scope>NUCLEOTIDE SEQUENCE [LARGE SCALE GENOMIC DNA]</scope>
    <source>
        <strain evidence="11 12">NML970147</strain>
    </source>
</reference>
<dbReference type="PANTHER" id="PTHR11699">
    <property type="entry name" value="ALDEHYDE DEHYDROGENASE-RELATED"/>
    <property type="match status" value="1"/>
</dbReference>
<evidence type="ECO:0000256" key="6">
    <source>
        <dbReference type="ARBA" id="ARBA00066857"/>
    </source>
</evidence>
<dbReference type="PROSITE" id="PS00070">
    <property type="entry name" value="ALDEHYDE_DEHYDR_CYS"/>
    <property type="match status" value="1"/>
</dbReference>
<proteinExistence type="inferred from homology"/>
<dbReference type="EMBL" id="RDQM01000012">
    <property type="protein sequence ID" value="RMW96281.1"/>
    <property type="molecule type" value="Genomic_DNA"/>
</dbReference>
<evidence type="ECO:0000256" key="8">
    <source>
        <dbReference type="PROSITE-ProRule" id="PRU10007"/>
    </source>
</evidence>
<dbReference type="GO" id="GO:0016620">
    <property type="term" value="F:oxidoreductase activity, acting on the aldehyde or oxo group of donors, NAD or NADP as acceptor"/>
    <property type="evidence" value="ECO:0007669"/>
    <property type="project" value="InterPro"/>
</dbReference>
<comment type="function">
    <text evidence="5">Involved in the toluene-4-sulfonate degradation pathway. Does not discriminate between the sulfonate and the carboxyl substituents and can also be involved in the p-toluenecarboxylate degradation pathway.</text>
</comment>